<dbReference type="InterPro" id="IPR036388">
    <property type="entry name" value="WH-like_DNA-bd_sf"/>
</dbReference>
<organism evidence="5 6">
    <name type="scientific">Chelativorans salis</name>
    <dbReference type="NCBI Taxonomy" id="2978478"/>
    <lineage>
        <taxon>Bacteria</taxon>
        <taxon>Pseudomonadati</taxon>
        <taxon>Pseudomonadota</taxon>
        <taxon>Alphaproteobacteria</taxon>
        <taxon>Hyphomicrobiales</taxon>
        <taxon>Phyllobacteriaceae</taxon>
        <taxon>Chelativorans</taxon>
    </lineage>
</organism>
<reference evidence="5 6" key="1">
    <citation type="submission" date="2022-09" db="EMBL/GenBank/DDBJ databases">
        <title>Chelativorans salina sp. nov., a novel slightly halophilic bacterium isolated from a saline lake sediment enrichment.</title>
        <authorList>
            <person name="Gao L."/>
            <person name="Fang B.-Z."/>
            <person name="Li W.-J."/>
        </authorList>
    </citation>
    <scope>NUCLEOTIDE SEQUENCE [LARGE SCALE GENOMIC DNA]</scope>
    <source>
        <strain evidence="5 6">EGI FJ00035</strain>
    </source>
</reference>
<dbReference type="Pfam" id="PF00196">
    <property type="entry name" value="GerE"/>
    <property type="match status" value="1"/>
</dbReference>
<keyword evidence="2" id="KW-0238">DNA-binding</keyword>
<proteinExistence type="predicted"/>
<evidence type="ECO:0000256" key="3">
    <source>
        <dbReference type="ARBA" id="ARBA00023163"/>
    </source>
</evidence>
<dbReference type="PROSITE" id="PS00622">
    <property type="entry name" value="HTH_LUXR_1"/>
    <property type="match status" value="1"/>
</dbReference>
<evidence type="ECO:0000313" key="6">
    <source>
        <dbReference type="Proteomes" id="UP001320831"/>
    </source>
</evidence>
<keyword evidence="3" id="KW-0804">Transcription</keyword>
<evidence type="ECO:0000259" key="4">
    <source>
        <dbReference type="PROSITE" id="PS50043"/>
    </source>
</evidence>
<dbReference type="Gene3D" id="1.10.10.10">
    <property type="entry name" value="Winged helix-like DNA-binding domain superfamily/Winged helix DNA-binding domain"/>
    <property type="match status" value="1"/>
</dbReference>
<keyword evidence="1" id="KW-0805">Transcription regulation</keyword>
<dbReference type="PANTHER" id="PTHR44688">
    <property type="entry name" value="DNA-BINDING TRANSCRIPTIONAL ACTIVATOR DEVR_DOSR"/>
    <property type="match status" value="1"/>
</dbReference>
<gene>
    <name evidence="5" type="ORF">N5A92_24860</name>
</gene>
<dbReference type="Pfam" id="PF03472">
    <property type="entry name" value="Autoind_bind"/>
    <property type="match status" value="1"/>
</dbReference>
<accession>A0ABT2LUQ1</accession>
<keyword evidence="6" id="KW-1185">Reference proteome</keyword>
<protein>
    <submittedName>
        <fullName evidence="5">LuxR family transcriptional regulator</fullName>
    </submittedName>
</protein>
<name>A0ABT2LUQ1_9HYPH</name>
<dbReference type="Proteomes" id="UP001320831">
    <property type="component" value="Unassembled WGS sequence"/>
</dbReference>
<dbReference type="SUPFAM" id="SSF46894">
    <property type="entry name" value="C-terminal effector domain of the bipartite response regulators"/>
    <property type="match status" value="1"/>
</dbReference>
<dbReference type="EMBL" id="JAOCZP010000012">
    <property type="protein sequence ID" value="MCT7378247.1"/>
    <property type="molecule type" value="Genomic_DNA"/>
</dbReference>
<dbReference type="InterPro" id="IPR036693">
    <property type="entry name" value="TF_LuxR_autoind-bd_dom_sf"/>
</dbReference>
<dbReference type="PROSITE" id="PS50043">
    <property type="entry name" value="HTH_LUXR_2"/>
    <property type="match status" value="1"/>
</dbReference>
<dbReference type="SMART" id="SM00421">
    <property type="entry name" value="HTH_LUXR"/>
    <property type="match status" value="1"/>
</dbReference>
<sequence length="238" mass="26129">MNASQFFHHVLLLANATGIDALVETYRAAIREFGLRYFILTGLPASGQRFETLILERFWPDDWMSHYLSCGYVRQDPVAVAGASCTKPFTWNEATIRARDLGPAAGRIMTEAADAGLKAGFCVPVPVRNARSGCISLAGESPSTRPDILEPLNVLSLTFASRLQLLIPTRQGRPRLSNRECEVLTWVAVGKTTWDISHILCISESTVNKHIASAMRKLDCVTRTQAVVKALALMEIAA</sequence>
<dbReference type="PRINTS" id="PR00038">
    <property type="entry name" value="HTHLUXR"/>
</dbReference>
<dbReference type="InterPro" id="IPR000792">
    <property type="entry name" value="Tscrpt_reg_LuxR_C"/>
</dbReference>
<dbReference type="SUPFAM" id="SSF75516">
    <property type="entry name" value="Pheromone-binding domain of LuxR-like quorum-sensing transcription factors"/>
    <property type="match status" value="1"/>
</dbReference>
<dbReference type="PANTHER" id="PTHR44688:SF16">
    <property type="entry name" value="DNA-BINDING TRANSCRIPTIONAL ACTIVATOR DEVR_DOSR"/>
    <property type="match status" value="1"/>
</dbReference>
<dbReference type="Gene3D" id="3.30.450.80">
    <property type="entry name" value="Transcription factor LuxR-like, autoinducer-binding domain"/>
    <property type="match status" value="1"/>
</dbReference>
<dbReference type="CDD" id="cd06170">
    <property type="entry name" value="LuxR_C_like"/>
    <property type="match status" value="1"/>
</dbReference>
<dbReference type="InterPro" id="IPR016032">
    <property type="entry name" value="Sig_transdc_resp-reg_C-effctor"/>
</dbReference>
<comment type="caution">
    <text evidence="5">The sequence shown here is derived from an EMBL/GenBank/DDBJ whole genome shotgun (WGS) entry which is preliminary data.</text>
</comment>
<dbReference type="RefSeq" id="WP_260907116.1">
    <property type="nucleotide sequence ID" value="NZ_JAOCZP010000012.1"/>
</dbReference>
<evidence type="ECO:0000313" key="5">
    <source>
        <dbReference type="EMBL" id="MCT7378247.1"/>
    </source>
</evidence>
<feature type="domain" description="HTH luxR-type" evidence="4">
    <location>
        <begin position="169"/>
        <end position="234"/>
    </location>
</feature>
<evidence type="ECO:0000256" key="1">
    <source>
        <dbReference type="ARBA" id="ARBA00023015"/>
    </source>
</evidence>
<dbReference type="InterPro" id="IPR005143">
    <property type="entry name" value="TF_LuxR_autoind-bd_dom"/>
</dbReference>
<evidence type="ECO:0000256" key="2">
    <source>
        <dbReference type="ARBA" id="ARBA00023125"/>
    </source>
</evidence>